<proteinExistence type="predicted"/>
<dbReference type="AlphaFoldDB" id="A0A383F0Z0"/>
<gene>
    <name evidence="1" type="ORF">METZ01_LOCUS515453</name>
</gene>
<organism evidence="1">
    <name type="scientific">marine metagenome</name>
    <dbReference type="NCBI Taxonomy" id="408172"/>
    <lineage>
        <taxon>unclassified sequences</taxon>
        <taxon>metagenomes</taxon>
        <taxon>ecological metagenomes</taxon>
    </lineage>
</organism>
<accession>A0A383F0Z0</accession>
<reference evidence="1" key="1">
    <citation type="submission" date="2018-05" db="EMBL/GenBank/DDBJ databases">
        <authorList>
            <person name="Lanie J.A."/>
            <person name="Ng W.-L."/>
            <person name="Kazmierczak K.M."/>
            <person name="Andrzejewski T.M."/>
            <person name="Davidsen T.M."/>
            <person name="Wayne K.J."/>
            <person name="Tettelin H."/>
            <person name="Glass J.I."/>
            <person name="Rusch D."/>
            <person name="Podicherti R."/>
            <person name="Tsui H.-C.T."/>
            <person name="Winkler M.E."/>
        </authorList>
    </citation>
    <scope>NUCLEOTIDE SEQUENCE</scope>
</reference>
<name>A0A383F0Z0_9ZZZZ</name>
<dbReference type="EMBL" id="UINC01230462">
    <property type="protein sequence ID" value="SVE62599.1"/>
    <property type="molecule type" value="Genomic_DNA"/>
</dbReference>
<protein>
    <submittedName>
        <fullName evidence="1">Uncharacterized protein</fullName>
    </submittedName>
</protein>
<sequence length="140" mass="15495">MPIEKFAERIPDPEKGSVIVCLTNVVFAVIARVIDVPIGKLHRALVFAERAIVLLRLPIAEREIVKLEFGLLLEKVTAIVLLSFAEVARVIVQFKVVRLSLGKLMDANVPNAFILNKPAKGGLPHLSDYGRNSSMATRWL</sequence>
<feature type="non-terminal residue" evidence="1">
    <location>
        <position position="140"/>
    </location>
</feature>
<evidence type="ECO:0000313" key="1">
    <source>
        <dbReference type="EMBL" id="SVE62599.1"/>
    </source>
</evidence>